<comment type="caution">
    <text evidence="1">The sequence shown here is derived from an EMBL/GenBank/DDBJ whole genome shotgun (WGS) entry which is preliminary data.</text>
</comment>
<protein>
    <submittedName>
        <fullName evidence="1">Uncharacterized protein</fullName>
    </submittedName>
</protein>
<keyword evidence="2" id="KW-1185">Reference proteome</keyword>
<evidence type="ECO:0000313" key="1">
    <source>
        <dbReference type="EMBL" id="KAJ9091103.1"/>
    </source>
</evidence>
<dbReference type="EMBL" id="JASBWS010000212">
    <property type="protein sequence ID" value="KAJ9091103.1"/>
    <property type="molecule type" value="Genomic_DNA"/>
</dbReference>
<gene>
    <name evidence="1" type="ORF">QFC20_007735</name>
</gene>
<organism evidence="1 2">
    <name type="scientific">Naganishia adeliensis</name>
    <dbReference type="NCBI Taxonomy" id="92952"/>
    <lineage>
        <taxon>Eukaryota</taxon>
        <taxon>Fungi</taxon>
        <taxon>Dikarya</taxon>
        <taxon>Basidiomycota</taxon>
        <taxon>Agaricomycotina</taxon>
        <taxon>Tremellomycetes</taxon>
        <taxon>Filobasidiales</taxon>
        <taxon>Filobasidiaceae</taxon>
        <taxon>Naganishia</taxon>
    </lineage>
</organism>
<dbReference type="Proteomes" id="UP001230649">
    <property type="component" value="Unassembled WGS sequence"/>
</dbReference>
<accession>A0ACC2UVP6</accession>
<evidence type="ECO:0000313" key="2">
    <source>
        <dbReference type="Proteomes" id="UP001230649"/>
    </source>
</evidence>
<sequence length="78" mass="8514">MLAGVLAISTPTIVGSFVPTYTPYILAAVSFLIAAVQMIGFYGVFKVSSVEDRAKRVPQTCIKRRFEESLNERMGKAA</sequence>
<proteinExistence type="predicted"/>
<name>A0ACC2UVP6_9TREE</name>
<reference evidence="1" key="1">
    <citation type="submission" date="2023-04" db="EMBL/GenBank/DDBJ databases">
        <title>Draft Genome sequencing of Naganishia species isolated from polar environments using Oxford Nanopore Technology.</title>
        <authorList>
            <person name="Leo P."/>
            <person name="Venkateswaran K."/>
        </authorList>
    </citation>
    <scope>NUCLEOTIDE SEQUENCE</scope>
    <source>
        <strain evidence="1">MNA-CCFEE 5262</strain>
    </source>
</reference>